<organism evidence="1 2">
    <name type="scientific">Tanacetum coccineum</name>
    <dbReference type="NCBI Taxonomy" id="301880"/>
    <lineage>
        <taxon>Eukaryota</taxon>
        <taxon>Viridiplantae</taxon>
        <taxon>Streptophyta</taxon>
        <taxon>Embryophyta</taxon>
        <taxon>Tracheophyta</taxon>
        <taxon>Spermatophyta</taxon>
        <taxon>Magnoliopsida</taxon>
        <taxon>eudicotyledons</taxon>
        <taxon>Gunneridae</taxon>
        <taxon>Pentapetalae</taxon>
        <taxon>asterids</taxon>
        <taxon>campanulids</taxon>
        <taxon>Asterales</taxon>
        <taxon>Asteraceae</taxon>
        <taxon>Asteroideae</taxon>
        <taxon>Anthemideae</taxon>
        <taxon>Anthemidinae</taxon>
        <taxon>Tanacetum</taxon>
    </lineage>
</organism>
<evidence type="ECO:0000313" key="2">
    <source>
        <dbReference type="Proteomes" id="UP001151760"/>
    </source>
</evidence>
<reference evidence="1" key="1">
    <citation type="journal article" date="2022" name="Int. J. Mol. Sci.">
        <title>Draft Genome of Tanacetum Coccineum: Genomic Comparison of Closely Related Tanacetum-Family Plants.</title>
        <authorList>
            <person name="Yamashiro T."/>
            <person name="Shiraishi A."/>
            <person name="Nakayama K."/>
            <person name="Satake H."/>
        </authorList>
    </citation>
    <scope>NUCLEOTIDE SEQUENCE</scope>
</reference>
<reference evidence="1" key="2">
    <citation type="submission" date="2022-01" db="EMBL/GenBank/DDBJ databases">
        <authorList>
            <person name="Yamashiro T."/>
            <person name="Shiraishi A."/>
            <person name="Satake H."/>
            <person name="Nakayama K."/>
        </authorList>
    </citation>
    <scope>NUCLEOTIDE SEQUENCE</scope>
</reference>
<accession>A0ABQ4ZNU9</accession>
<name>A0ABQ4ZNU9_9ASTR</name>
<dbReference type="EMBL" id="BQNB010011516">
    <property type="protein sequence ID" value="GJS91577.1"/>
    <property type="molecule type" value="Genomic_DNA"/>
</dbReference>
<keyword evidence="2" id="KW-1185">Reference proteome</keyword>
<evidence type="ECO:0000313" key="1">
    <source>
        <dbReference type="EMBL" id="GJS91577.1"/>
    </source>
</evidence>
<protein>
    <submittedName>
        <fullName evidence="1">Uncharacterized protein</fullName>
    </submittedName>
</protein>
<sequence>MEQLVLIHGATTTSTQRTTTVPQQQLMILSDVVIYAMLTMREGDFLKNTRRSLLMVMKPYCLISPRIGRTQEGLCQWRQLLLNALVSCDGSGYDWSDQAEEGPTNLKLYASKPDLSFSGLKEFTSEPIVIKPIVENSEAKASEAKPKAIRKNNDAPIIKDWVSDSEEENVSQTKIEFVKPKGKTARKTAKQVEQLRQNTHTPRGNQRNWYNMMSQRLGRNISCWETEAKDSEVCKITRADGSSRFHGDIQALLRRLDRQDLRQLYSLVQERFKDHPLEGHDLDYGEFRLIFDPNCKDDDIWLNQ</sequence>
<comment type="caution">
    <text evidence="1">The sequence shown here is derived from an EMBL/GenBank/DDBJ whole genome shotgun (WGS) entry which is preliminary data.</text>
</comment>
<proteinExistence type="predicted"/>
<dbReference type="Proteomes" id="UP001151760">
    <property type="component" value="Unassembled WGS sequence"/>
</dbReference>
<gene>
    <name evidence="1" type="ORF">Tco_0774213</name>
</gene>